<feature type="region of interest" description="Disordered" evidence="3">
    <location>
        <begin position="147"/>
        <end position="180"/>
    </location>
</feature>
<evidence type="ECO:0000256" key="4">
    <source>
        <dbReference type="SAM" id="SignalP"/>
    </source>
</evidence>
<dbReference type="EnsemblMetazoa" id="XM_050656345.1">
    <property type="protein sequence ID" value="XP_050512302.1"/>
    <property type="gene ID" value="LOC126888250"/>
</dbReference>
<name>A0ABM5KQ35_DIAVI</name>
<proteinExistence type="predicted"/>
<dbReference type="RefSeq" id="XP_050512303.1">
    <property type="nucleotide sequence ID" value="XM_050656346.1"/>
</dbReference>
<evidence type="ECO:0000313" key="5">
    <source>
        <dbReference type="EnsemblMetazoa" id="XP_050512303.1"/>
    </source>
</evidence>
<keyword evidence="6" id="KW-1185">Reference proteome</keyword>
<evidence type="ECO:0000256" key="3">
    <source>
        <dbReference type="SAM" id="MobiDB-lite"/>
    </source>
</evidence>
<evidence type="ECO:0000256" key="2">
    <source>
        <dbReference type="PROSITE-ProRule" id="PRU00497"/>
    </source>
</evidence>
<sequence>MHLQYSVSLLFGLFMFCSGGQLDDSKNARILKFDYDDSGKGPYRFGYETSNGISREESSEVHYPGTKHEFLKVTGMFAYPGPDGVMYEVRYTADDQGFHPEGDHIKVPPFVPWIHHHSEDGSDGSDNNNIPDSGTDQQVINFVQTTARPSTEYLPSSTPTSTTYLPPTSSTPQPEYSSSNVNSIGIKSGNFAHSKAVPDGFAKSSNIDTLFTSRLNSVLPSDVNNLRSNVDNTQMFLQNLGTTPNPIMLPQPTLLDSLKSSPLMALVSNPQILKDLSPNAPITPVIIMPNMVLSSIQNNSPNQQLISGELLLEGLKSVNAAHEQVQSKSNILDILKASPIASPPPGSQDLKGDNILDQLRTASAVNSMCLQTLACRYTEPNLGSEGSAPGTNIIYLPSSTARPNIDNSLEDNILSTPKPNPELYFHSTAESQTQLRFATPAPPRIMRKASSMVSKSSKFMAPIVAA</sequence>
<feature type="compositionally biased region" description="Low complexity" evidence="3">
    <location>
        <begin position="149"/>
        <end position="172"/>
    </location>
</feature>
<dbReference type="Pfam" id="PF00379">
    <property type="entry name" value="Chitin_bind_4"/>
    <property type="match status" value="1"/>
</dbReference>
<keyword evidence="4" id="KW-0732">Signal</keyword>
<evidence type="ECO:0000313" key="6">
    <source>
        <dbReference type="Proteomes" id="UP001652700"/>
    </source>
</evidence>
<dbReference type="PROSITE" id="PS00233">
    <property type="entry name" value="CHIT_BIND_RR_1"/>
    <property type="match status" value="1"/>
</dbReference>
<dbReference type="InterPro" id="IPR000618">
    <property type="entry name" value="Insect_cuticle"/>
</dbReference>
<accession>A0ABM5KQ35</accession>
<dbReference type="PROSITE" id="PS51155">
    <property type="entry name" value="CHIT_BIND_RR_2"/>
    <property type="match status" value="1"/>
</dbReference>
<feature type="region of interest" description="Disordered" evidence="3">
    <location>
        <begin position="113"/>
        <end position="135"/>
    </location>
</feature>
<dbReference type="PANTHER" id="PTHR10380">
    <property type="entry name" value="CUTICLE PROTEIN"/>
    <property type="match status" value="1"/>
</dbReference>
<dbReference type="InterPro" id="IPR031311">
    <property type="entry name" value="CHIT_BIND_RR_consensus"/>
</dbReference>
<protein>
    <submittedName>
        <fullName evidence="5">Uncharacterized protein</fullName>
    </submittedName>
</protein>
<feature type="signal peptide" evidence="4">
    <location>
        <begin position="1"/>
        <end position="19"/>
    </location>
</feature>
<dbReference type="EnsemblMetazoa" id="XM_050656346.1">
    <property type="protein sequence ID" value="XP_050512303.1"/>
    <property type="gene ID" value="LOC126888250"/>
</dbReference>
<feature type="compositionally biased region" description="Polar residues" evidence="3">
    <location>
        <begin position="124"/>
        <end position="135"/>
    </location>
</feature>
<dbReference type="RefSeq" id="XP_050512302.1">
    <property type="nucleotide sequence ID" value="XM_050656345.1"/>
</dbReference>
<evidence type="ECO:0000256" key="1">
    <source>
        <dbReference type="ARBA" id="ARBA00022460"/>
    </source>
</evidence>
<dbReference type="GeneID" id="126888250"/>
<reference evidence="5" key="1">
    <citation type="submission" date="2025-05" db="UniProtKB">
        <authorList>
            <consortium name="EnsemblMetazoa"/>
        </authorList>
    </citation>
    <scope>IDENTIFICATION</scope>
</reference>
<organism evidence="5 6">
    <name type="scientific">Diabrotica virgifera virgifera</name>
    <name type="common">western corn rootworm</name>
    <dbReference type="NCBI Taxonomy" id="50390"/>
    <lineage>
        <taxon>Eukaryota</taxon>
        <taxon>Metazoa</taxon>
        <taxon>Ecdysozoa</taxon>
        <taxon>Arthropoda</taxon>
        <taxon>Hexapoda</taxon>
        <taxon>Insecta</taxon>
        <taxon>Pterygota</taxon>
        <taxon>Neoptera</taxon>
        <taxon>Endopterygota</taxon>
        <taxon>Coleoptera</taxon>
        <taxon>Polyphaga</taxon>
        <taxon>Cucujiformia</taxon>
        <taxon>Chrysomeloidea</taxon>
        <taxon>Chrysomelidae</taxon>
        <taxon>Galerucinae</taxon>
        <taxon>Diabroticina</taxon>
        <taxon>Diabroticites</taxon>
        <taxon>Diabrotica</taxon>
    </lineage>
</organism>
<keyword evidence="1 2" id="KW-0193">Cuticle</keyword>
<feature type="chain" id="PRO_5045028508" evidence="4">
    <location>
        <begin position="20"/>
        <end position="466"/>
    </location>
</feature>
<dbReference type="PRINTS" id="PR00947">
    <property type="entry name" value="CUTICLE"/>
</dbReference>
<dbReference type="PANTHER" id="PTHR10380:SF173">
    <property type="entry name" value="CUTICULAR PROTEIN 47EF, ISOFORM C-RELATED"/>
    <property type="match status" value="1"/>
</dbReference>
<dbReference type="Proteomes" id="UP001652700">
    <property type="component" value="Unplaced"/>
</dbReference>
<dbReference type="InterPro" id="IPR050468">
    <property type="entry name" value="Cuticle_Struct_Prot"/>
</dbReference>